<dbReference type="InterPro" id="IPR056508">
    <property type="entry name" value="HPAT-like"/>
</dbReference>
<dbReference type="PANTHER" id="PTHR31485:SF7">
    <property type="entry name" value="PEPTIDYL SERINE ALPHA-GALACTOSYLTRANSFERASE"/>
    <property type="match status" value="1"/>
</dbReference>
<dbReference type="Gene3D" id="1.10.10.1940">
    <property type="match status" value="1"/>
</dbReference>
<protein>
    <recommendedName>
        <fullName evidence="9">ShKT domain-containing protein</fullName>
    </recommendedName>
</protein>
<feature type="transmembrane region" description="Helical" evidence="8">
    <location>
        <begin position="555"/>
        <end position="575"/>
    </location>
</feature>
<accession>A0A8J5XG55</accession>
<feature type="region of interest" description="Disordered" evidence="7">
    <location>
        <begin position="599"/>
        <end position="642"/>
    </location>
</feature>
<keyword evidence="4 8" id="KW-0812">Transmembrane</keyword>
<dbReference type="GO" id="GO:0016757">
    <property type="term" value="F:glycosyltransferase activity"/>
    <property type="evidence" value="ECO:0007669"/>
    <property type="project" value="UniProtKB-KW"/>
</dbReference>
<comment type="caution">
    <text evidence="10">The sequence shown here is derived from an EMBL/GenBank/DDBJ whole genome shotgun (WGS) entry which is preliminary data.</text>
</comment>
<evidence type="ECO:0000256" key="4">
    <source>
        <dbReference type="ARBA" id="ARBA00022692"/>
    </source>
</evidence>
<dbReference type="InterPro" id="IPR044845">
    <property type="entry name" value="HPAT/SRGT1-like"/>
</dbReference>
<feature type="domain" description="ShKT" evidence="9">
    <location>
        <begin position="370"/>
        <end position="406"/>
    </location>
</feature>
<sequence>MAAGLFVAAVVGDGQPFAPSVTPLTSVHTAFCAECTVNFDWKSLGMYHSHNASGMPGRITRLLACSAAQLATYKGLALGPTFVHPNYGTGDMPGYDRSPTYNKPGSLAHWLQATRIDEDYILYVDADMLLRRPIDVLAMGARRGTVVSERVGYLEVGIGAGLPEQFISAAAAQNSAAAGWYHILHVDDARAVAPRWLHFCRQVRQHPERYWAIPGRSNLTASIPTGDAYVTFGGVPWIAEMYGYVLAAAELGLRHVLTDGVVVYSDDAGAATGAAAGRAEPSIIHYGLHCYVERGPSASKYHFTKYAFSGFDVLACGGRLIPTPPQPTATEALCVETVETLNDALCAYYKRACSMPVECPQHQRVLPAPCVDKADGPQCASWAKSGECERNKPFMLTQCRRSCAACIDGPVAAPAVGAVAVAATVAVAAAQPRIARTPQPERLSEHIASLSATASPATVAHPAPAQPQRLATGAGPRPLEGIDAHERFEAVSSPLPAARARLGSGTGADAQRDSRARVRDALVSLRAGGVRGVGGRLRPFVGASASLNVQTGAELVSGVVGAWALLLGLLCAACVRWSARRRRRRAAVACNALSFPVSNNGHEAASAKGPPLSARERRRSRHGAVHPPTGDAHTEYDSSHDD</sequence>
<dbReference type="SMART" id="SM00254">
    <property type="entry name" value="ShKT"/>
    <property type="match status" value="1"/>
</dbReference>
<dbReference type="PROSITE" id="PS51670">
    <property type="entry name" value="SHKT"/>
    <property type="match status" value="1"/>
</dbReference>
<dbReference type="OrthoDB" id="2015991at2759"/>
<dbReference type="EMBL" id="JAGTXO010000035">
    <property type="protein sequence ID" value="KAG8460159.1"/>
    <property type="molecule type" value="Genomic_DNA"/>
</dbReference>
<dbReference type="GO" id="GO:0016020">
    <property type="term" value="C:membrane"/>
    <property type="evidence" value="ECO:0007669"/>
    <property type="project" value="UniProtKB-SubCell"/>
</dbReference>
<name>A0A8J5XG55_DIALT</name>
<evidence type="ECO:0000256" key="3">
    <source>
        <dbReference type="ARBA" id="ARBA00022679"/>
    </source>
</evidence>
<evidence type="ECO:0000256" key="6">
    <source>
        <dbReference type="ARBA" id="ARBA00023136"/>
    </source>
</evidence>
<evidence type="ECO:0000256" key="7">
    <source>
        <dbReference type="SAM" id="MobiDB-lite"/>
    </source>
</evidence>
<keyword evidence="11" id="KW-1185">Reference proteome</keyword>
<dbReference type="PANTHER" id="PTHR31485">
    <property type="entry name" value="PEPTIDYL SERINE ALPHA-GALACTOSYLTRANSFERASE"/>
    <property type="match status" value="1"/>
</dbReference>
<keyword evidence="6 8" id="KW-0472">Membrane</keyword>
<evidence type="ECO:0000256" key="8">
    <source>
        <dbReference type="SAM" id="Phobius"/>
    </source>
</evidence>
<organism evidence="10 11">
    <name type="scientific">Diacronema lutheri</name>
    <name type="common">Unicellular marine alga</name>
    <name type="synonym">Monochrysis lutheri</name>
    <dbReference type="NCBI Taxonomy" id="2081491"/>
    <lineage>
        <taxon>Eukaryota</taxon>
        <taxon>Haptista</taxon>
        <taxon>Haptophyta</taxon>
        <taxon>Pavlovophyceae</taxon>
        <taxon>Pavlovales</taxon>
        <taxon>Pavlovaceae</taxon>
        <taxon>Diacronema</taxon>
    </lineage>
</organism>
<proteinExistence type="predicted"/>
<evidence type="ECO:0000313" key="11">
    <source>
        <dbReference type="Proteomes" id="UP000751190"/>
    </source>
</evidence>
<keyword evidence="3" id="KW-0808">Transferase</keyword>
<keyword evidence="5 8" id="KW-1133">Transmembrane helix</keyword>
<feature type="region of interest" description="Disordered" evidence="7">
    <location>
        <begin position="453"/>
        <end position="478"/>
    </location>
</feature>
<dbReference type="Pfam" id="PF23452">
    <property type="entry name" value="HPAT"/>
    <property type="match status" value="1"/>
</dbReference>
<dbReference type="Pfam" id="PF01549">
    <property type="entry name" value="ShK"/>
    <property type="match status" value="1"/>
</dbReference>
<dbReference type="Proteomes" id="UP000751190">
    <property type="component" value="Unassembled WGS sequence"/>
</dbReference>
<dbReference type="InterPro" id="IPR003582">
    <property type="entry name" value="ShKT_dom"/>
</dbReference>
<evidence type="ECO:0000313" key="10">
    <source>
        <dbReference type="EMBL" id="KAG8460159.1"/>
    </source>
</evidence>
<evidence type="ECO:0000256" key="2">
    <source>
        <dbReference type="ARBA" id="ARBA00022676"/>
    </source>
</evidence>
<feature type="compositionally biased region" description="Basic and acidic residues" evidence="7">
    <location>
        <begin position="632"/>
        <end position="642"/>
    </location>
</feature>
<comment type="subcellular location">
    <subcellularLocation>
        <location evidence="1">Membrane</location>
        <topology evidence="1">Single-pass membrane protein</topology>
    </subcellularLocation>
</comment>
<dbReference type="AlphaFoldDB" id="A0A8J5XG55"/>
<evidence type="ECO:0000259" key="9">
    <source>
        <dbReference type="PROSITE" id="PS51670"/>
    </source>
</evidence>
<gene>
    <name evidence="10" type="ORF">KFE25_014304</name>
</gene>
<reference evidence="10" key="1">
    <citation type="submission" date="2021-05" db="EMBL/GenBank/DDBJ databases">
        <title>The genome of the haptophyte Pavlova lutheri (Diacronema luteri, Pavlovales) - a model for lipid biosynthesis in eukaryotic algae.</title>
        <authorList>
            <person name="Hulatt C.J."/>
            <person name="Posewitz M.C."/>
        </authorList>
    </citation>
    <scope>NUCLEOTIDE SEQUENCE</scope>
    <source>
        <strain evidence="10">NIVA-4/92</strain>
    </source>
</reference>
<keyword evidence="2" id="KW-0328">Glycosyltransferase</keyword>
<evidence type="ECO:0000256" key="5">
    <source>
        <dbReference type="ARBA" id="ARBA00022989"/>
    </source>
</evidence>
<evidence type="ECO:0000256" key="1">
    <source>
        <dbReference type="ARBA" id="ARBA00004167"/>
    </source>
</evidence>